<dbReference type="CDD" id="cd18873">
    <property type="entry name" value="NUDIX_NadM_like"/>
    <property type="match status" value="1"/>
</dbReference>
<protein>
    <submittedName>
        <fullName evidence="2">8-oxo-dGTP diphosphatase</fullName>
    </submittedName>
</protein>
<dbReference type="InterPro" id="IPR036388">
    <property type="entry name" value="WH-like_DNA-bd_sf"/>
</dbReference>
<dbReference type="Pfam" id="PF21906">
    <property type="entry name" value="WHD_NrtR"/>
    <property type="match status" value="1"/>
</dbReference>
<dbReference type="InterPro" id="IPR015797">
    <property type="entry name" value="NUDIX_hydrolase-like_dom_sf"/>
</dbReference>
<organism evidence="2 3">
    <name type="scientific">Apibacter mensalis</name>
    <dbReference type="NCBI Taxonomy" id="1586267"/>
    <lineage>
        <taxon>Bacteria</taxon>
        <taxon>Pseudomonadati</taxon>
        <taxon>Bacteroidota</taxon>
        <taxon>Flavobacteriia</taxon>
        <taxon>Flavobacteriales</taxon>
        <taxon>Weeksellaceae</taxon>
        <taxon>Apibacter</taxon>
    </lineage>
</organism>
<sequence>MLPEEKEIYFKVAISVSLVLFGFDGEMLRILLSNDTKKGPFPGAPHLPSVYVKAHEGIDSNVEKLVFLHTQKDHIFVEQLKAFAKVFNNPLGRVVNIAYYATVKLDDELLQYSKERDEEWVAYSKIPDLAFDHNEIIDYAKERLKRRVKRRPIGFYLLPKHFTISQLQKLYETALNREMDKRNFRKKIVNSQLIVETGLTDNSSSRKSAKLYKFDEEKYQKLSLKGYDFLF</sequence>
<dbReference type="OrthoDB" id="9786141at2"/>
<dbReference type="AlphaFoldDB" id="A0A0X3ALS4"/>
<reference evidence="2 3" key="1">
    <citation type="submission" date="2016-01" db="EMBL/GenBank/DDBJ databases">
        <authorList>
            <person name="McClelland M."/>
            <person name="Jain A."/>
            <person name="Saraogi P."/>
            <person name="Mendelson R."/>
            <person name="Westerman R."/>
            <person name="SanMiguel P."/>
            <person name="Csonka L."/>
        </authorList>
    </citation>
    <scope>NUCLEOTIDE SEQUENCE [LARGE SCALE GENOMIC DNA]</scope>
    <source>
        <strain evidence="2 3">R-53146</strain>
    </source>
</reference>
<dbReference type="STRING" id="1586267.GCA_001418685_00155"/>
<accession>A0A0X3ALS4</accession>
<dbReference type="Gene3D" id="1.10.10.10">
    <property type="entry name" value="Winged helix-like DNA-binding domain superfamily/Winged helix DNA-binding domain"/>
    <property type="match status" value="1"/>
</dbReference>
<evidence type="ECO:0000313" key="3">
    <source>
        <dbReference type="Proteomes" id="UP000182761"/>
    </source>
</evidence>
<dbReference type="Proteomes" id="UP000182761">
    <property type="component" value="Unassembled WGS sequence"/>
</dbReference>
<dbReference type="RefSeq" id="WP_055424569.1">
    <property type="nucleotide sequence ID" value="NZ_FCOR01000001.1"/>
</dbReference>
<dbReference type="InterPro" id="IPR036390">
    <property type="entry name" value="WH_DNA-bd_sf"/>
</dbReference>
<proteinExistence type="predicted"/>
<gene>
    <name evidence="2" type="ORF">Ga0061079_101154</name>
</gene>
<evidence type="ECO:0000313" key="2">
    <source>
        <dbReference type="EMBL" id="CVK15341.1"/>
    </source>
</evidence>
<keyword evidence="3" id="KW-1185">Reference proteome</keyword>
<dbReference type="SUPFAM" id="SSF55811">
    <property type="entry name" value="Nudix"/>
    <property type="match status" value="1"/>
</dbReference>
<dbReference type="EMBL" id="FCOR01000001">
    <property type="protein sequence ID" value="CVK15341.1"/>
    <property type="molecule type" value="Genomic_DNA"/>
</dbReference>
<dbReference type="SUPFAM" id="SSF46785">
    <property type="entry name" value="Winged helix' DNA-binding domain"/>
    <property type="match status" value="1"/>
</dbReference>
<evidence type="ECO:0000259" key="1">
    <source>
        <dbReference type="Pfam" id="PF21906"/>
    </source>
</evidence>
<dbReference type="InterPro" id="IPR054105">
    <property type="entry name" value="WHD_NrtR"/>
</dbReference>
<feature type="domain" description="NrtR DNA-binding winged helix" evidence="1">
    <location>
        <begin position="154"/>
        <end position="214"/>
    </location>
</feature>
<name>A0A0X3ALS4_9FLAO</name>
<dbReference type="Gene3D" id="3.90.79.10">
    <property type="entry name" value="Nucleoside Triphosphate Pyrophosphohydrolase"/>
    <property type="match status" value="1"/>
</dbReference>